<name>A0A0C9WXI6_9AGAR</name>
<dbReference type="SUPFAM" id="SSF82171">
    <property type="entry name" value="DPP6 N-terminal domain-like"/>
    <property type="match status" value="1"/>
</dbReference>
<dbReference type="AlphaFoldDB" id="A0A0C9WXI6"/>
<dbReference type="EMBL" id="KN838835">
    <property type="protein sequence ID" value="KIJ93583.1"/>
    <property type="molecule type" value="Genomic_DNA"/>
</dbReference>
<reference evidence="2" key="2">
    <citation type="submission" date="2015-01" db="EMBL/GenBank/DDBJ databases">
        <title>Evolutionary Origins and Diversification of the Mycorrhizal Mutualists.</title>
        <authorList>
            <consortium name="DOE Joint Genome Institute"/>
            <consortium name="Mycorrhizal Genomics Consortium"/>
            <person name="Kohler A."/>
            <person name="Kuo A."/>
            <person name="Nagy L.G."/>
            <person name="Floudas D."/>
            <person name="Copeland A."/>
            <person name="Barry K.W."/>
            <person name="Cichocki N."/>
            <person name="Veneault-Fourrey C."/>
            <person name="LaButti K."/>
            <person name="Lindquist E.A."/>
            <person name="Lipzen A."/>
            <person name="Lundell T."/>
            <person name="Morin E."/>
            <person name="Murat C."/>
            <person name="Riley R."/>
            <person name="Ohm R."/>
            <person name="Sun H."/>
            <person name="Tunlid A."/>
            <person name="Henrissat B."/>
            <person name="Grigoriev I.V."/>
            <person name="Hibbett D.S."/>
            <person name="Martin F."/>
        </authorList>
    </citation>
    <scope>NUCLEOTIDE SEQUENCE [LARGE SCALE GENOMIC DNA]</scope>
    <source>
        <strain evidence="2">LaAM-08-1</strain>
    </source>
</reference>
<reference evidence="1 2" key="1">
    <citation type="submission" date="2014-04" db="EMBL/GenBank/DDBJ databases">
        <authorList>
            <consortium name="DOE Joint Genome Institute"/>
            <person name="Kuo A."/>
            <person name="Kohler A."/>
            <person name="Nagy L.G."/>
            <person name="Floudas D."/>
            <person name="Copeland A."/>
            <person name="Barry K.W."/>
            <person name="Cichocki N."/>
            <person name="Veneault-Fourrey C."/>
            <person name="LaButti K."/>
            <person name="Lindquist E.A."/>
            <person name="Lipzen A."/>
            <person name="Lundell T."/>
            <person name="Morin E."/>
            <person name="Murat C."/>
            <person name="Sun H."/>
            <person name="Tunlid A."/>
            <person name="Henrissat B."/>
            <person name="Grigoriev I.V."/>
            <person name="Hibbett D.S."/>
            <person name="Martin F."/>
            <person name="Nordberg H.P."/>
            <person name="Cantor M.N."/>
            <person name="Hua S.X."/>
        </authorList>
    </citation>
    <scope>NUCLEOTIDE SEQUENCE [LARGE SCALE GENOMIC DNA]</scope>
    <source>
        <strain evidence="1 2">LaAM-08-1</strain>
    </source>
</reference>
<protein>
    <submittedName>
        <fullName evidence="1">Uncharacterized protein</fullName>
    </submittedName>
</protein>
<dbReference type="OrthoDB" id="3083969at2759"/>
<gene>
    <name evidence="1" type="ORF">K443DRAFT_684432</name>
</gene>
<dbReference type="Proteomes" id="UP000054477">
    <property type="component" value="Unassembled WGS sequence"/>
</dbReference>
<dbReference type="InterPro" id="IPR015943">
    <property type="entry name" value="WD40/YVTN_repeat-like_dom_sf"/>
</dbReference>
<dbReference type="HOGENOM" id="CLU_031726_0_0_1"/>
<keyword evidence="2" id="KW-1185">Reference proteome</keyword>
<organism evidence="1 2">
    <name type="scientific">Laccaria amethystina LaAM-08-1</name>
    <dbReference type="NCBI Taxonomy" id="1095629"/>
    <lineage>
        <taxon>Eukaryota</taxon>
        <taxon>Fungi</taxon>
        <taxon>Dikarya</taxon>
        <taxon>Basidiomycota</taxon>
        <taxon>Agaricomycotina</taxon>
        <taxon>Agaricomycetes</taxon>
        <taxon>Agaricomycetidae</taxon>
        <taxon>Agaricales</taxon>
        <taxon>Agaricineae</taxon>
        <taxon>Hydnangiaceae</taxon>
        <taxon>Laccaria</taxon>
    </lineage>
</organism>
<sequence length="409" mass="46397">MDEPPSALLKSKIPKKTIIVDPNLFTDDEESEINNFRCPLQKGIIYYHRDGPIFEHNIHSSGKHEPRIIVPRHPSRRLAEISFTPINGNRILLFAKYLGRTTSQTYLHLSIHEIRSDNRVGPALWSFNGSTYGHINLFHLKLIKATTNSLGITFGLRFIDHWKLFDISTTDTDASDNFPLIEFGRIDYDLKLNSKSKHNSLVILSPDRHILLNAEKEEQDHETIDIHYSDSGDTNNLSFSFVSRMSIPIPMDPKTSPIIQEPVLAFSADGSKFAMAMARSRVSVWEIRSKIPLKTFMGVSKSNYDDRPVGHLQFSSGKLGKEVLVFVEHDHDGLFRFNAIHVIDATSFETEEILVLPLEGLGKPGMRIAVDALFFDPSGATLYAEINGTLYKWDLQKNKPGPEWWIGEE</sequence>
<accession>A0A0C9WXI6</accession>
<evidence type="ECO:0000313" key="1">
    <source>
        <dbReference type="EMBL" id="KIJ93583.1"/>
    </source>
</evidence>
<dbReference type="Gene3D" id="2.130.10.10">
    <property type="entry name" value="YVTN repeat-like/Quinoprotein amine dehydrogenase"/>
    <property type="match status" value="1"/>
</dbReference>
<proteinExistence type="predicted"/>
<evidence type="ECO:0000313" key="2">
    <source>
        <dbReference type="Proteomes" id="UP000054477"/>
    </source>
</evidence>